<dbReference type="GO" id="GO:0015074">
    <property type="term" value="P:DNA integration"/>
    <property type="evidence" value="ECO:0007669"/>
    <property type="project" value="UniProtKB-KW"/>
</dbReference>
<dbReference type="InterPro" id="IPR044068">
    <property type="entry name" value="CB"/>
</dbReference>
<proteinExistence type="predicted"/>
<dbReference type="RefSeq" id="WP_002705695.1">
    <property type="nucleotide sequence ID" value="NZ_AAWS01000089.1"/>
</dbReference>
<gene>
    <name evidence="5" type="ORF">M23134_01310</name>
</gene>
<dbReference type="GO" id="GO:0003677">
    <property type="term" value="F:DNA binding"/>
    <property type="evidence" value="ECO:0007669"/>
    <property type="project" value="UniProtKB-UniRule"/>
</dbReference>
<sequence>MKTFQTYLSVDCGLSAGTSYHKQSAVAQFLTFYAARDPAGLGYADLLHYIDYLRSLQRNAVTINRHLTALGDYYDYLISLGLCRNNPAQGVPVKKGLEKSHYTLVNYSALEQLFADYAGSLQG</sequence>
<protein>
    <recommendedName>
        <fullName evidence="4">Core-binding (CB) domain-containing protein</fullName>
    </recommendedName>
</protein>
<evidence type="ECO:0000256" key="2">
    <source>
        <dbReference type="ARBA" id="ARBA00023125"/>
    </source>
</evidence>
<dbReference type="Gene3D" id="1.10.150.130">
    <property type="match status" value="1"/>
</dbReference>
<reference evidence="5 6" key="1">
    <citation type="submission" date="2007-01" db="EMBL/GenBank/DDBJ databases">
        <authorList>
            <person name="Haygood M."/>
            <person name="Podell S."/>
            <person name="Anderson C."/>
            <person name="Hopkinson B."/>
            <person name="Roe K."/>
            <person name="Barbeau K."/>
            <person name="Gaasterland T."/>
            <person name="Ferriera S."/>
            <person name="Johnson J."/>
            <person name="Kravitz S."/>
            <person name="Beeson K."/>
            <person name="Sutton G."/>
            <person name="Rogers Y.-H."/>
            <person name="Friedman R."/>
            <person name="Frazier M."/>
            <person name="Venter J.C."/>
        </authorList>
    </citation>
    <scope>NUCLEOTIDE SEQUENCE [LARGE SCALE GENOMIC DNA]</scope>
    <source>
        <strain evidence="5 6">ATCC 23134</strain>
    </source>
</reference>
<keyword evidence="1" id="KW-0229">DNA integration</keyword>
<keyword evidence="6" id="KW-1185">Reference proteome</keyword>
<dbReference type="PROSITE" id="PS51900">
    <property type="entry name" value="CB"/>
    <property type="match status" value="1"/>
</dbReference>
<feature type="domain" description="Core-binding (CB)" evidence="4">
    <location>
        <begin position="1"/>
        <end position="78"/>
    </location>
</feature>
<evidence type="ECO:0000259" key="4">
    <source>
        <dbReference type="PROSITE" id="PS51900"/>
    </source>
</evidence>
<feature type="non-terminal residue" evidence="5">
    <location>
        <position position="123"/>
    </location>
</feature>
<organism evidence="5 6">
    <name type="scientific">Microscilla marina ATCC 23134</name>
    <dbReference type="NCBI Taxonomy" id="313606"/>
    <lineage>
        <taxon>Bacteria</taxon>
        <taxon>Pseudomonadati</taxon>
        <taxon>Bacteroidota</taxon>
        <taxon>Cytophagia</taxon>
        <taxon>Cytophagales</taxon>
        <taxon>Microscillaceae</taxon>
        <taxon>Microscilla</taxon>
    </lineage>
</organism>
<accession>A2A035</accession>
<keyword evidence="2 3" id="KW-0238">DNA-binding</keyword>
<dbReference type="AlphaFoldDB" id="A2A035"/>
<evidence type="ECO:0000256" key="3">
    <source>
        <dbReference type="PROSITE-ProRule" id="PRU01248"/>
    </source>
</evidence>
<dbReference type="InterPro" id="IPR004107">
    <property type="entry name" value="Integrase_SAM-like_N"/>
</dbReference>
<dbReference type="InterPro" id="IPR011010">
    <property type="entry name" value="DNA_brk_join_enz"/>
</dbReference>
<evidence type="ECO:0000313" key="6">
    <source>
        <dbReference type="Proteomes" id="UP000004095"/>
    </source>
</evidence>
<dbReference type="InterPro" id="IPR010998">
    <property type="entry name" value="Integrase_recombinase_N"/>
</dbReference>
<evidence type="ECO:0000256" key="1">
    <source>
        <dbReference type="ARBA" id="ARBA00022908"/>
    </source>
</evidence>
<dbReference type="Pfam" id="PF02899">
    <property type="entry name" value="Phage_int_SAM_1"/>
    <property type="match status" value="1"/>
</dbReference>
<comment type="caution">
    <text evidence="5">The sequence shown here is derived from an EMBL/GenBank/DDBJ whole genome shotgun (WGS) entry which is preliminary data.</text>
</comment>
<dbReference type="EMBL" id="AAWS01000089">
    <property type="protein sequence ID" value="EAY24010.1"/>
    <property type="molecule type" value="Genomic_DNA"/>
</dbReference>
<dbReference type="SUPFAM" id="SSF56349">
    <property type="entry name" value="DNA breaking-rejoining enzymes"/>
    <property type="match status" value="1"/>
</dbReference>
<name>A2A035_MICM2</name>
<evidence type="ECO:0000313" key="5">
    <source>
        <dbReference type="EMBL" id="EAY24010.1"/>
    </source>
</evidence>
<dbReference type="Proteomes" id="UP000004095">
    <property type="component" value="Unassembled WGS sequence"/>
</dbReference>